<feature type="compositionally biased region" description="Acidic residues" evidence="1">
    <location>
        <begin position="473"/>
        <end position="482"/>
    </location>
</feature>
<accession>A0AAN6SR04</accession>
<evidence type="ECO:0000313" key="2">
    <source>
        <dbReference type="EMBL" id="KAK4039859.1"/>
    </source>
</evidence>
<feature type="region of interest" description="Disordered" evidence="1">
    <location>
        <begin position="473"/>
        <end position="497"/>
    </location>
</feature>
<organism evidence="2 3">
    <name type="scientific">Parachaetomium inaequale</name>
    <dbReference type="NCBI Taxonomy" id="2588326"/>
    <lineage>
        <taxon>Eukaryota</taxon>
        <taxon>Fungi</taxon>
        <taxon>Dikarya</taxon>
        <taxon>Ascomycota</taxon>
        <taxon>Pezizomycotina</taxon>
        <taxon>Sordariomycetes</taxon>
        <taxon>Sordariomycetidae</taxon>
        <taxon>Sordariales</taxon>
        <taxon>Chaetomiaceae</taxon>
        <taxon>Parachaetomium</taxon>
    </lineage>
</organism>
<evidence type="ECO:0000313" key="3">
    <source>
        <dbReference type="Proteomes" id="UP001303115"/>
    </source>
</evidence>
<sequence length="497" mass="54879">MPFTKFISRLHNDVPPSVAAEVVEVIFATCRQYPSLMQATSIPTSLDPVDAEAEDGTMIHSLQDRQDVEMEMEAEPVGSDNTNNGSASQLISGHGRVIDKKNPRTGIEPPDVHHRPGKTSDSIGANDKGDTPLTPPSIPTDCPTPTPPTQPYTPAATPPSPLSQELVGVHAGGNIDERYIRLGVPGIFHRAFDLLNRRRISYTKNNKRDEVTLTPRQAYEIVHVFFSEMFCTTHERVEAIVSNVEAYNTACYADVASIDKSAPTAIRDLFTSLSAIAKRDKPEALDYLVQNIDSVRLRESWDKVRASLAATDASSYQYIVYLGLTPPTHGTTYVSLAKKALCRKAGISADKFTSYLRIAQVPAALTRHFGLGSLLFCPNNMSGNCHRFQYPSATDEIFGIIKSADTENLLGSWSKILQQHIVQVIWDRAPLRLAIGQGRGPTVGAEEHEHLLSCIYVLERRGVSGHVVEELVEEEEEEEEQKEEARLHSSDQQARLL</sequence>
<name>A0AAN6SR04_9PEZI</name>
<dbReference type="Proteomes" id="UP001303115">
    <property type="component" value="Unassembled WGS sequence"/>
</dbReference>
<gene>
    <name evidence="2" type="ORF">C8A01DRAFT_36167</name>
</gene>
<comment type="caution">
    <text evidence="2">The sequence shown here is derived from an EMBL/GenBank/DDBJ whole genome shotgun (WGS) entry which is preliminary data.</text>
</comment>
<protein>
    <submittedName>
        <fullName evidence="2">Uncharacterized protein</fullName>
    </submittedName>
</protein>
<feature type="compositionally biased region" description="Pro residues" evidence="1">
    <location>
        <begin position="133"/>
        <end position="160"/>
    </location>
</feature>
<keyword evidence="3" id="KW-1185">Reference proteome</keyword>
<feature type="region of interest" description="Disordered" evidence="1">
    <location>
        <begin position="97"/>
        <end position="160"/>
    </location>
</feature>
<evidence type="ECO:0000256" key="1">
    <source>
        <dbReference type="SAM" id="MobiDB-lite"/>
    </source>
</evidence>
<dbReference type="AlphaFoldDB" id="A0AAN6SR04"/>
<reference evidence="3" key="1">
    <citation type="journal article" date="2023" name="Mol. Phylogenet. Evol.">
        <title>Genome-scale phylogeny and comparative genomics of the fungal order Sordariales.</title>
        <authorList>
            <person name="Hensen N."/>
            <person name="Bonometti L."/>
            <person name="Westerberg I."/>
            <person name="Brannstrom I.O."/>
            <person name="Guillou S."/>
            <person name="Cros-Aarteil S."/>
            <person name="Calhoun S."/>
            <person name="Haridas S."/>
            <person name="Kuo A."/>
            <person name="Mondo S."/>
            <person name="Pangilinan J."/>
            <person name="Riley R."/>
            <person name="LaButti K."/>
            <person name="Andreopoulos B."/>
            <person name="Lipzen A."/>
            <person name="Chen C."/>
            <person name="Yan M."/>
            <person name="Daum C."/>
            <person name="Ng V."/>
            <person name="Clum A."/>
            <person name="Steindorff A."/>
            <person name="Ohm R.A."/>
            <person name="Martin F."/>
            <person name="Silar P."/>
            <person name="Natvig D.O."/>
            <person name="Lalanne C."/>
            <person name="Gautier V."/>
            <person name="Ament-Velasquez S.L."/>
            <person name="Kruys A."/>
            <person name="Hutchinson M.I."/>
            <person name="Powell A.J."/>
            <person name="Barry K."/>
            <person name="Miller A.N."/>
            <person name="Grigoriev I.V."/>
            <person name="Debuchy R."/>
            <person name="Gladieux P."/>
            <person name="Hiltunen Thoren M."/>
            <person name="Johannesson H."/>
        </authorList>
    </citation>
    <scope>NUCLEOTIDE SEQUENCE [LARGE SCALE GENOMIC DNA]</scope>
    <source>
        <strain evidence="3">CBS 284.82</strain>
    </source>
</reference>
<dbReference type="EMBL" id="MU854390">
    <property type="protein sequence ID" value="KAK4039859.1"/>
    <property type="molecule type" value="Genomic_DNA"/>
</dbReference>
<proteinExistence type="predicted"/>